<organism evidence="1">
    <name type="scientific">Hokovirus HKV1</name>
    <dbReference type="NCBI Taxonomy" id="1977638"/>
    <lineage>
        <taxon>Viruses</taxon>
        <taxon>Varidnaviria</taxon>
        <taxon>Bamfordvirae</taxon>
        <taxon>Nucleocytoviricota</taxon>
        <taxon>Megaviricetes</taxon>
        <taxon>Imitervirales</taxon>
        <taxon>Mimiviridae</taxon>
        <taxon>Klosneuvirinae</taxon>
        <taxon>Hokovirus</taxon>
    </lineage>
</organism>
<reference evidence="1" key="1">
    <citation type="journal article" date="2017" name="Science">
        <title>Giant viruses with an expanded complement of translation system components.</title>
        <authorList>
            <person name="Schulz F."/>
            <person name="Yutin N."/>
            <person name="Ivanova N.N."/>
            <person name="Ortega D.R."/>
            <person name="Lee T.K."/>
            <person name="Vierheilig J."/>
            <person name="Daims H."/>
            <person name="Horn M."/>
            <person name="Wagner M."/>
            <person name="Jensen G.J."/>
            <person name="Kyrpides N.C."/>
            <person name="Koonin E.V."/>
            <person name="Woyke T."/>
        </authorList>
    </citation>
    <scope>NUCLEOTIDE SEQUENCE</scope>
    <source>
        <strain evidence="1">HKV1</strain>
    </source>
</reference>
<dbReference type="EMBL" id="KY684105">
    <property type="protein sequence ID" value="ARF10767.1"/>
    <property type="molecule type" value="Genomic_DNA"/>
</dbReference>
<gene>
    <name evidence="1" type="ORF">Hokovirus_3_40</name>
</gene>
<evidence type="ECO:0000313" key="1">
    <source>
        <dbReference type="EMBL" id="ARF10767.1"/>
    </source>
</evidence>
<accession>A0A1V0SGC4</accession>
<protein>
    <submittedName>
        <fullName evidence="1">Uncharacterized protein</fullName>
    </submittedName>
</protein>
<name>A0A1V0SGC4_9VIRU</name>
<sequence length="280" mass="33234">MTTTIPQNYQLLNPQYEQYEFEDKMDVEDPFQYELVYNYELKKSHDEELKMQQFNITLRQPPQFQTPVFTPQQPSVEEISLVIDFANLIGTNGEWEDFRYGDFSTFGNVLVRAIENLRLCSRNYNVDVRISTIYICVKCVKGKIPEVMFEYVRFCLSDNSLKNCCCRVIACNTWDKDDYMPLSTCQDYCSEEDDMLAVFTSCILVKEKNFIITNDKFRSMTKNIRKHSDKTIKYFVHDPLCEQTLRSNNKMELDFDSFSVGELRHKKYQLFDHINNRFSN</sequence>
<proteinExistence type="predicted"/>